<dbReference type="AlphaFoldDB" id="A0A7R9FSN0"/>
<dbReference type="GO" id="GO:0005524">
    <property type="term" value="F:ATP binding"/>
    <property type="evidence" value="ECO:0007669"/>
    <property type="project" value="InterPro"/>
</dbReference>
<protein>
    <recommendedName>
        <fullName evidence="1">ATP-grasp fold RimK-type domain-containing protein</fullName>
    </recommendedName>
</protein>
<dbReference type="EMBL" id="LR905652">
    <property type="protein sequence ID" value="CAD7253577.1"/>
    <property type="molecule type" value="Genomic_DNA"/>
</dbReference>
<gene>
    <name evidence="2" type="ORF">DSTB1V02_LOCUS13325</name>
</gene>
<dbReference type="Pfam" id="PF08443">
    <property type="entry name" value="RimK"/>
    <property type="match status" value="1"/>
</dbReference>
<dbReference type="OrthoDB" id="10265738at2759"/>
<feature type="domain" description="ATP-grasp fold RimK-type" evidence="1">
    <location>
        <begin position="4"/>
        <end position="74"/>
    </location>
</feature>
<dbReference type="GO" id="GO:0005737">
    <property type="term" value="C:cytoplasm"/>
    <property type="evidence" value="ECO:0007669"/>
    <property type="project" value="TreeGrafter"/>
</dbReference>
<dbReference type="InterPro" id="IPR013651">
    <property type="entry name" value="ATP-grasp_RimK-type"/>
</dbReference>
<dbReference type="Gene3D" id="3.30.1490.20">
    <property type="entry name" value="ATP-grasp fold, A domain"/>
    <property type="match status" value="1"/>
</dbReference>
<organism evidence="2">
    <name type="scientific">Darwinula stevensoni</name>
    <dbReference type="NCBI Taxonomy" id="69355"/>
    <lineage>
        <taxon>Eukaryota</taxon>
        <taxon>Metazoa</taxon>
        <taxon>Ecdysozoa</taxon>
        <taxon>Arthropoda</taxon>
        <taxon>Crustacea</taxon>
        <taxon>Oligostraca</taxon>
        <taxon>Ostracoda</taxon>
        <taxon>Podocopa</taxon>
        <taxon>Podocopida</taxon>
        <taxon>Darwinulocopina</taxon>
        <taxon>Darwinuloidea</taxon>
        <taxon>Darwinulidae</taxon>
        <taxon>Darwinula</taxon>
    </lineage>
</organism>
<proteinExistence type="predicted"/>
<dbReference type="Proteomes" id="UP000677054">
    <property type="component" value="Unassembled WGS sequence"/>
</dbReference>
<reference evidence="2" key="1">
    <citation type="submission" date="2020-11" db="EMBL/GenBank/DDBJ databases">
        <authorList>
            <person name="Tran Van P."/>
        </authorList>
    </citation>
    <scope>NUCLEOTIDE SEQUENCE</scope>
</reference>
<dbReference type="PANTHER" id="PTHR21621">
    <property type="entry name" value="RIBOSOMAL PROTEIN S6 MODIFICATION PROTEIN"/>
    <property type="match status" value="1"/>
</dbReference>
<evidence type="ECO:0000313" key="2">
    <source>
        <dbReference type="EMBL" id="CAD7253577.1"/>
    </source>
</evidence>
<sequence>MEPYPIIIKLVTGTQGMGVILAENKANAESILEAFHTTKEKVIMQKFIKEAKGADIRAFVVNGEIVGAMKRQARP</sequence>
<evidence type="ECO:0000259" key="1">
    <source>
        <dbReference type="Pfam" id="PF08443"/>
    </source>
</evidence>
<dbReference type="SUPFAM" id="SSF56059">
    <property type="entry name" value="Glutathione synthetase ATP-binding domain-like"/>
    <property type="match status" value="1"/>
</dbReference>
<name>A0A7R9FSN0_9CRUS</name>
<evidence type="ECO:0000313" key="3">
    <source>
        <dbReference type="Proteomes" id="UP000677054"/>
    </source>
</evidence>
<dbReference type="InterPro" id="IPR013815">
    <property type="entry name" value="ATP_grasp_subdomain_1"/>
</dbReference>
<accession>A0A7R9FSN0</accession>
<dbReference type="PANTHER" id="PTHR21621:SF7">
    <property type="entry name" value="RIBOSOMAL PROTEIN BS6--L-GLUTAMATE LIGASE"/>
    <property type="match status" value="1"/>
</dbReference>
<dbReference type="EMBL" id="CAJPEV010006135">
    <property type="protein sequence ID" value="CAG0903870.1"/>
    <property type="molecule type" value="Genomic_DNA"/>
</dbReference>
<feature type="non-terminal residue" evidence="2">
    <location>
        <position position="75"/>
    </location>
</feature>
<dbReference type="GO" id="GO:0018169">
    <property type="term" value="F:ribosomal S6-glutamic acid ligase activity"/>
    <property type="evidence" value="ECO:0007669"/>
    <property type="project" value="TreeGrafter"/>
</dbReference>
<keyword evidence="3" id="KW-1185">Reference proteome</keyword>